<dbReference type="Pfam" id="PF18401">
    <property type="entry name" value="Thioredoxin_13"/>
    <property type="match status" value="1"/>
</dbReference>
<organism evidence="16 17">
    <name type="scientific">Cryptococcus tetragattii IND107</name>
    <dbReference type="NCBI Taxonomy" id="1296105"/>
    <lineage>
        <taxon>Eukaryota</taxon>
        <taxon>Fungi</taxon>
        <taxon>Dikarya</taxon>
        <taxon>Basidiomycota</taxon>
        <taxon>Agaricomycotina</taxon>
        <taxon>Tremellomycetes</taxon>
        <taxon>Tremellales</taxon>
        <taxon>Cryptococcaceae</taxon>
        <taxon>Cryptococcus</taxon>
        <taxon>Cryptococcus gattii species complex</taxon>
    </lineage>
</organism>
<feature type="domain" description="UGGT thioredoxin-like" evidence="11">
    <location>
        <begin position="33"/>
        <end position="228"/>
    </location>
</feature>
<keyword evidence="7" id="KW-0256">Endoplasmic reticulum</keyword>
<keyword evidence="8" id="KW-0325">Glycoprotein</keyword>
<feature type="domain" description="UGGT thioredoxin-like" evidence="13">
    <location>
        <begin position="423"/>
        <end position="680"/>
    </location>
</feature>
<dbReference type="InterPro" id="IPR040525">
    <property type="entry name" value="UGGT_TRXL_4"/>
</dbReference>
<comment type="pathway">
    <text evidence="3">Protein modification; protein glycosylation.</text>
</comment>
<dbReference type="Gene3D" id="3.90.550.10">
    <property type="entry name" value="Spore Coat Polysaccharide Biosynthesis Protein SpsA, Chain A"/>
    <property type="match status" value="1"/>
</dbReference>
<evidence type="ECO:0000259" key="15">
    <source>
        <dbReference type="Pfam" id="PF18404"/>
    </source>
</evidence>
<evidence type="ECO:0000256" key="2">
    <source>
        <dbReference type="ARBA" id="ARBA00004319"/>
    </source>
</evidence>
<dbReference type="InterPro" id="IPR009448">
    <property type="entry name" value="UDP-g_GGtrans"/>
</dbReference>
<dbReference type="PANTHER" id="PTHR11226:SF0">
    <property type="entry name" value="UDP-GLUCOSE:GLYCOPROTEIN GLUCOSYLTRANSFERASE"/>
    <property type="match status" value="1"/>
</dbReference>
<keyword evidence="5" id="KW-0808">Transferase</keyword>
<comment type="subcellular location">
    <subcellularLocation>
        <location evidence="2">Endoplasmic reticulum lumen</location>
    </subcellularLocation>
</comment>
<evidence type="ECO:0000256" key="8">
    <source>
        <dbReference type="ARBA" id="ARBA00023180"/>
    </source>
</evidence>
<comment type="cofactor">
    <cofactor evidence="1">
        <name>Ca(2+)</name>
        <dbReference type="ChEBI" id="CHEBI:29108"/>
    </cofactor>
</comment>
<sequence>MRANTVALALAALAIAASASPPVRVNLETGWAAPPLVLEILETVYDEYPSSYFPLLHLLSSLPINSTDESILSSTLDLIQAYSLLPSPSSLSTFHLALSLRSTAPRIEAEYNWYNGAVKGQESKLGVEGCEGWVEWRGKGFCDVDGLRRDMELSIEEGTHKIDQKPHSLSFDHTSPSVSSTSSSPRAVFYYVPFAFTSNELLGYLDHHASQYPEFTYTIRYQPPLSHEDRKPLSLSGWGAEMALKRMDYLVVDDRATGNTSFQYEGDERTRDESSIFAHVFGDDPWGDQATPLTPTEIRDIGLKAATLIMSSDDPISALTHLSQDFPKYSAALARQIVVPEDIQSKGRTIAVRGKAKEAIYINGKPFDRDLNAYALLEALRDERQLTVSLTSLGLTPKQSIDLLADPVVGQGQVEDDMGEGLVDASDRIEGGDVIVYWNDIEKDKRYQNWPIHPQGYMRPVYPGQFHTVRRNTFNLIFALDLSRISSLELIVHSISNMIQRGLPIRFGIVPIFEPGQQDDISVQMAKVFWYSVKTFGRRSTRDFLAAIIDATPRQPSNPAPLITDELLRKGYEALSATSEKASLTFDDVLASEDWDHHIEKTGNYLKRLLITKKDAENGGMFMNGRFTPNAPTWPNIVTQEMQSQLSFIQEQVMLDAIPEDISTMFYDLPATSKRRSSLVIPVGDNKLKAFNLVDLFENDGIEGKLSGEFVYPDGERGTPVTMWIIGDLDSSEGLETVKNGLQHLQTPQCASRLGFIHVPPAPNQSSCPAGQYCFSTVLYQILSQSALPLAKPSDLLELISDIQHSIKTNLEKGCEIKQRYFEAKPLHGMTFGGWAAGDIAAASEFWKAGIQIAGKLGIRGGVHLLANGRLVGPITPMTFPLDDFDALEAYEHRKRVKPIIDVLKMMYDDITVFDRPTLANLISKVSSIVTAAYKPLDAEGIFAPTQSTRTRYYEKLDNGAMSFKLGDEDMSLLKVAVVVDPLSEQAQKWSPIIRTLSEMDHVFVSVYLEPEALMEEVKLKRFYRTSIPSRLTFDVDGAAIAPGLTFNNLPSNPIYTLGLDTPPSWIVSPRTSPYDLDNLLLSSISSPVSVTFQLKQFLIEGHARESGNIPPRGLQLQLKTLSGDIAADTQVMANLGYLQFRATPGYYTLSIRPGRGEEVFNLESVGAEGWDSHSVKEVGDGVSLGSFDGKTIYPKFARKEGMEKADVLQESVATPEGLAKQVYSRMKSIIGLSTNVTPTKSEHADINIFTVASGLLYERFASIMILSVMKHTDSSVKFWFIGNFLSPTFIAFIPKLAEEYGFQYEFVTYKWPHWLRAQSEKQRIIWAYKILFLDVLFPMSLDKVIFVDADQIVRTDMKELVDVDLHGRVYGYAPMGNSRKEMEGFRFWKSGYWKEVLRGRPYHISALYVVDLKKFRQLATGDRLRGQYHALSADPNSLANLDQDLPNSMQDQIPIWTLDQDWLWCQTWCSDESLATAKTIDLCQNPLTKEPKLVRARQIPEWDVYDQEIAAFAASVSEEGEESGALAVSVDDLASEGHVSGVEKKEEETERGNDGHIGDEL</sequence>
<feature type="chain" id="PRO_5046773749" description="UDP-glucose:glycoprotein glucosyltransferase" evidence="10">
    <location>
        <begin position="20"/>
        <end position="1562"/>
    </location>
</feature>
<dbReference type="Pfam" id="PF18400">
    <property type="entry name" value="Thioredoxin_12"/>
    <property type="match status" value="1"/>
</dbReference>
<feature type="compositionally biased region" description="Basic and acidic residues" evidence="9">
    <location>
        <begin position="1542"/>
        <end position="1562"/>
    </location>
</feature>
<dbReference type="PANTHER" id="PTHR11226">
    <property type="entry name" value="UDP-GLUCOSE GLYCOPROTEIN:GLUCOSYLTRANSFERASE"/>
    <property type="match status" value="1"/>
</dbReference>
<dbReference type="SUPFAM" id="SSF53448">
    <property type="entry name" value="Nucleotide-diphospho-sugar transferases"/>
    <property type="match status" value="1"/>
</dbReference>
<comment type="similarity">
    <text evidence="4">Belongs to the glycosyltransferase 8 family.</text>
</comment>
<feature type="signal peptide" evidence="10">
    <location>
        <begin position="1"/>
        <end position="19"/>
    </location>
</feature>
<evidence type="ECO:0000259" key="12">
    <source>
        <dbReference type="Pfam" id="PF18401"/>
    </source>
</evidence>
<evidence type="ECO:0000259" key="11">
    <source>
        <dbReference type="Pfam" id="PF18400"/>
    </source>
</evidence>
<dbReference type="CDD" id="cd06432">
    <property type="entry name" value="GT8_HUGT1_C_like"/>
    <property type="match status" value="1"/>
</dbReference>
<name>A0ABR3BTI7_9TREE</name>
<evidence type="ECO:0000313" key="17">
    <source>
        <dbReference type="Proteomes" id="UP000054399"/>
    </source>
</evidence>
<reference evidence="16" key="1">
    <citation type="submission" date="2015-01" db="EMBL/GenBank/DDBJ databases">
        <authorList>
            <consortium name="The Broad Institute Genomics Platform"/>
            <person name="Cuomo C."/>
            <person name="Litvintseva A."/>
            <person name="Chen Y."/>
            <person name="Heitman J."/>
            <person name="Sun S."/>
            <person name="Springer D."/>
            <person name="Dromer F."/>
            <person name="Young S."/>
            <person name="Zeng Q."/>
            <person name="Gargeya S."/>
            <person name="Abouelleil A."/>
            <person name="Alvarado L."/>
            <person name="Chapman S.B."/>
            <person name="Gainer-Dewar J."/>
            <person name="Goldberg J."/>
            <person name="Griggs A."/>
            <person name="Gujja S."/>
            <person name="Hansen M."/>
            <person name="Howarth C."/>
            <person name="Imamovic A."/>
            <person name="Larimer J."/>
            <person name="Murphy C."/>
            <person name="Naylor J."/>
            <person name="Pearson M."/>
            <person name="Priest M."/>
            <person name="Roberts A."/>
            <person name="Saif S."/>
            <person name="Shea T."/>
            <person name="Sykes S."/>
            <person name="Wortman J."/>
            <person name="Nusbaum C."/>
            <person name="Birren B."/>
        </authorList>
    </citation>
    <scope>NUCLEOTIDE SEQUENCE</scope>
    <source>
        <strain evidence="16">IND107</strain>
    </source>
</reference>
<evidence type="ECO:0000313" key="16">
    <source>
        <dbReference type="EMBL" id="KAL0250266.1"/>
    </source>
</evidence>
<feature type="domain" description="UDP-glucose:glycoprotein glucosyltransferase thioredoxin-like" evidence="14">
    <location>
        <begin position="714"/>
        <end position="930"/>
    </location>
</feature>
<dbReference type="Proteomes" id="UP000054399">
    <property type="component" value="Unassembled WGS sequence"/>
</dbReference>
<protein>
    <recommendedName>
        <fullName evidence="18">UDP-glucose:glycoprotein glucosyltransferase</fullName>
    </recommendedName>
</protein>
<dbReference type="EMBL" id="ATAM02000004">
    <property type="protein sequence ID" value="KAL0250266.1"/>
    <property type="molecule type" value="Genomic_DNA"/>
</dbReference>
<evidence type="ECO:0000259" key="14">
    <source>
        <dbReference type="Pfam" id="PF18403"/>
    </source>
</evidence>
<dbReference type="RefSeq" id="XP_066614453.1">
    <property type="nucleotide sequence ID" value="XM_066756984.1"/>
</dbReference>
<dbReference type="InterPro" id="IPR029044">
    <property type="entry name" value="Nucleotide-diphossugar_trans"/>
</dbReference>
<evidence type="ECO:0000256" key="3">
    <source>
        <dbReference type="ARBA" id="ARBA00004922"/>
    </source>
</evidence>
<gene>
    <name evidence="16" type="ORF">I308_102439</name>
</gene>
<feature type="domain" description="UGGT thioredoxin-like" evidence="12">
    <location>
        <begin position="289"/>
        <end position="413"/>
    </location>
</feature>
<accession>A0ABR3BTI7</accession>
<dbReference type="Pfam" id="PF18404">
    <property type="entry name" value="Glyco_transf_24"/>
    <property type="match status" value="1"/>
</dbReference>
<evidence type="ECO:0008006" key="18">
    <source>
        <dbReference type="Google" id="ProtNLM"/>
    </source>
</evidence>
<dbReference type="InterPro" id="IPR040694">
    <property type="entry name" value="UGGT_TRXL_2"/>
</dbReference>
<dbReference type="Pfam" id="PF18402">
    <property type="entry name" value="Thioredoxin_14"/>
    <property type="match status" value="1"/>
</dbReference>
<evidence type="ECO:0000259" key="13">
    <source>
        <dbReference type="Pfam" id="PF18402"/>
    </source>
</evidence>
<evidence type="ECO:0000256" key="6">
    <source>
        <dbReference type="ARBA" id="ARBA00022729"/>
    </source>
</evidence>
<evidence type="ECO:0000256" key="10">
    <source>
        <dbReference type="SAM" id="SignalP"/>
    </source>
</evidence>
<reference evidence="16" key="2">
    <citation type="submission" date="2024-01" db="EMBL/GenBank/DDBJ databases">
        <title>Comparative genomics of Cryptococcus and Kwoniella reveals pathogenesis evolution and contrasting modes of karyotype evolution via chromosome fusion or intercentromeric recombination.</title>
        <authorList>
            <person name="Coelho M.A."/>
            <person name="David-Palma M."/>
            <person name="Shea T."/>
            <person name="Bowers K."/>
            <person name="Mcginley-Smith S."/>
            <person name="Mohammad A.W."/>
            <person name="Gnirke A."/>
            <person name="Yurkov A.M."/>
            <person name="Nowrousian M."/>
            <person name="Sun S."/>
            <person name="Cuomo C.A."/>
            <person name="Heitman J."/>
        </authorList>
    </citation>
    <scope>NUCLEOTIDE SEQUENCE</scope>
    <source>
        <strain evidence="16">IND107</strain>
    </source>
</reference>
<comment type="caution">
    <text evidence="16">The sequence shown here is derived from an EMBL/GenBank/DDBJ whole genome shotgun (WGS) entry which is preliminary data.</text>
</comment>
<dbReference type="Pfam" id="PF06427">
    <property type="entry name" value="UDP-g_GGTase"/>
    <property type="match status" value="1"/>
</dbReference>
<evidence type="ECO:0000256" key="5">
    <source>
        <dbReference type="ARBA" id="ARBA00022679"/>
    </source>
</evidence>
<keyword evidence="17" id="KW-1185">Reference proteome</keyword>
<proteinExistence type="inferred from homology"/>
<dbReference type="InterPro" id="IPR040692">
    <property type="entry name" value="UGGT_TRXL_3"/>
</dbReference>
<evidence type="ECO:0000256" key="4">
    <source>
        <dbReference type="ARBA" id="ARBA00006351"/>
    </source>
</evidence>
<evidence type="ECO:0000256" key="1">
    <source>
        <dbReference type="ARBA" id="ARBA00001913"/>
    </source>
</evidence>
<evidence type="ECO:0000256" key="7">
    <source>
        <dbReference type="ARBA" id="ARBA00022824"/>
    </source>
</evidence>
<feature type="domain" description="Glucosyltransferase 24 catalytic" evidence="15">
    <location>
        <begin position="1247"/>
        <end position="1512"/>
    </location>
</feature>
<evidence type="ECO:0000256" key="9">
    <source>
        <dbReference type="SAM" id="MobiDB-lite"/>
    </source>
</evidence>
<dbReference type="Pfam" id="PF18403">
    <property type="entry name" value="Thioredoxin_15"/>
    <property type="match status" value="1"/>
</dbReference>
<dbReference type="InterPro" id="IPR040497">
    <property type="entry name" value="Glyco_transf_24"/>
</dbReference>
<dbReference type="InterPro" id="IPR040693">
    <property type="entry name" value="UGGT_TRXL_1"/>
</dbReference>
<keyword evidence="6 10" id="KW-0732">Signal</keyword>
<feature type="region of interest" description="Disordered" evidence="9">
    <location>
        <begin position="1538"/>
        <end position="1562"/>
    </location>
</feature>
<dbReference type="GeneID" id="91989296"/>